<feature type="compositionally biased region" description="Basic residues" evidence="1">
    <location>
        <begin position="338"/>
        <end position="347"/>
    </location>
</feature>
<reference evidence="2" key="1">
    <citation type="journal article" date="2023" name="Mol. Phylogenet. Evol.">
        <title>Genome-scale phylogeny and comparative genomics of the fungal order Sordariales.</title>
        <authorList>
            <person name="Hensen N."/>
            <person name="Bonometti L."/>
            <person name="Westerberg I."/>
            <person name="Brannstrom I.O."/>
            <person name="Guillou S."/>
            <person name="Cros-Aarteil S."/>
            <person name="Calhoun S."/>
            <person name="Haridas S."/>
            <person name="Kuo A."/>
            <person name="Mondo S."/>
            <person name="Pangilinan J."/>
            <person name="Riley R."/>
            <person name="LaButti K."/>
            <person name="Andreopoulos B."/>
            <person name="Lipzen A."/>
            <person name="Chen C."/>
            <person name="Yan M."/>
            <person name="Daum C."/>
            <person name="Ng V."/>
            <person name="Clum A."/>
            <person name="Steindorff A."/>
            <person name="Ohm R.A."/>
            <person name="Martin F."/>
            <person name="Silar P."/>
            <person name="Natvig D.O."/>
            <person name="Lalanne C."/>
            <person name="Gautier V."/>
            <person name="Ament-Velasquez S.L."/>
            <person name="Kruys A."/>
            <person name="Hutchinson M.I."/>
            <person name="Powell A.J."/>
            <person name="Barry K."/>
            <person name="Miller A.N."/>
            <person name="Grigoriev I.V."/>
            <person name="Debuchy R."/>
            <person name="Gladieux P."/>
            <person name="Hiltunen Thoren M."/>
            <person name="Johannesson H."/>
        </authorList>
    </citation>
    <scope>NUCLEOTIDE SEQUENCE</scope>
    <source>
        <strain evidence="2">PSN293</strain>
    </source>
</reference>
<evidence type="ECO:0000256" key="1">
    <source>
        <dbReference type="SAM" id="MobiDB-lite"/>
    </source>
</evidence>
<evidence type="ECO:0000313" key="2">
    <source>
        <dbReference type="EMBL" id="KAK4209384.1"/>
    </source>
</evidence>
<dbReference type="Proteomes" id="UP001301769">
    <property type="component" value="Unassembled WGS sequence"/>
</dbReference>
<name>A0AAN6XZ53_9PEZI</name>
<sequence>MLNSRGLAQRGDCTSAFGDFRYDQVSLMTAEELVNMFLPYMHDDAWELIDDSGSEFVEAQFLFYGVEYTKAELKGNGVKLLQKKLTEGKLDRLPDHIQKLKDELHMEWLESMSPEGLVGWPDFALQKYFVDQYGNPEPTQPTSVIAFPFRGFGEVDDDFCNALGAVPGLCYAPSAEKLTVYVGWSKAEVQKAAGATVVHVGKKQDATSSKSTNTKRYPKHEKFLKKIKNYTEGQFYPEGRYVIDSAEIEKSQCGEIGTRKFSMAIRLGPAPDWFTATFDFGIIEGMMVMAPEKGELDRYCGLLDREVDAIPHCGDSDCDHLASQDDEDDDDEEDIKPHVRSKRKASAGKKTGAMPNKKVKKTRTLDFFIHIKCRETEQGEIVPHAHQGILKFDGPNYASFTAVAGLPYIGNKVVFKGRKISEMVRPTHLEWSNFSQIPAHWR</sequence>
<proteinExistence type="predicted"/>
<keyword evidence="3" id="KW-1185">Reference proteome</keyword>
<protein>
    <submittedName>
        <fullName evidence="2">Uncharacterized protein</fullName>
    </submittedName>
</protein>
<evidence type="ECO:0000313" key="3">
    <source>
        <dbReference type="Proteomes" id="UP001301769"/>
    </source>
</evidence>
<feature type="compositionally biased region" description="Acidic residues" evidence="1">
    <location>
        <begin position="324"/>
        <end position="334"/>
    </location>
</feature>
<dbReference type="EMBL" id="MU858207">
    <property type="protein sequence ID" value="KAK4209384.1"/>
    <property type="molecule type" value="Genomic_DNA"/>
</dbReference>
<accession>A0AAN6XZ53</accession>
<dbReference type="AlphaFoldDB" id="A0AAN6XZ53"/>
<feature type="region of interest" description="Disordered" evidence="1">
    <location>
        <begin position="321"/>
        <end position="356"/>
    </location>
</feature>
<organism evidence="2 3">
    <name type="scientific">Rhypophila decipiens</name>
    <dbReference type="NCBI Taxonomy" id="261697"/>
    <lineage>
        <taxon>Eukaryota</taxon>
        <taxon>Fungi</taxon>
        <taxon>Dikarya</taxon>
        <taxon>Ascomycota</taxon>
        <taxon>Pezizomycotina</taxon>
        <taxon>Sordariomycetes</taxon>
        <taxon>Sordariomycetidae</taxon>
        <taxon>Sordariales</taxon>
        <taxon>Naviculisporaceae</taxon>
        <taxon>Rhypophila</taxon>
    </lineage>
</organism>
<reference evidence="2" key="2">
    <citation type="submission" date="2023-05" db="EMBL/GenBank/DDBJ databases">
        <authorList>
            <consortium name="Lawrence Berkeley National Laboratory"/>
            <person name="Steindorff A."/>
            <person name="Hensen N."/>
            <person name="Bonometti L."/>
            <person name="Westerberg I."/>
            <person name="Brannstrom I.O."/>
            <person name="Guillou S."/>
            <person name="Cros-Aarteil S."/>
            <person name="Calhoun S."/>
            <person name="Haridas S."/>
            <person name="Kuo A."/>
            <person name="Mondo S."/>
            <person name="Pangilinan J."/>
            <person name="Riley R."/>
            <person name="Labutti K."/>
            <person name="Andreopoulos B."/>
            <person name="Lipzen A."/>
            <person name="Chen C."/>
            <person name="Yanf M."/>
            <person name="Daum C."/>
            <person name="Ng V."/>
            <person name="Clum A."/>
            <person name="Ohm R."/>
            <person name="Martin F."/>
            <person name="Silar P."/>
            <person name="Natvig D."/>
            <person name="Lalanne C."/>
            <person name="Gautier V."/>
            <person name="Ament-Velasquez S.L."/>
            <person name="Kruys A."/>
            <person name="Hutchinson M.I."/>
            <person name="Powell A.J."/>
            <person name="Barry K."/>
            <person name="Miller A.N."/>
            <person name="Grigoriev I.V."/>
            <person name="Debuchy R."/>
            <person name="Gladieux P."/>
            <person name="Thoren M.H."/>
            <person name="Johannesson H."/>
        </authorList>
    </citation>
    <scope>NUCLEOTIDE SEQUENCE</scope>
    <source>
        <strain evidence="2">PSN293</strain>
    </source>
</reference>
<gene>
    <name evidence="2" type="ORF">QBC37DRAFT_378130</name>
</gene>
<comment type="caution">
    <text evidence="2">The sequence shown here is derived from an EMBL/GenBank/DDBJ whole genome shotgun (WGS) entry which is preliminary data.</text>
</comment>